<dbReference type="InterPro" id="IPR002125">
    <property type="entry name" value="CMP_dCMP_dom"/>
</dbReference>
<keyword evidence="2" id="KW-0862">Zinc</keyword>
<dbReference type="PANTHER" id="PTHR11079:SF162">
    <property type="entry name" value="RIBOFLAVIN BIOSYNTHESIS PROTEIN PYRD, CHLOROPLASTIC"/>
    <property type="match status" value="1"/>
</dbReference>
<reference evidence="5" key="1">
    <citation type="journal article" date="2019" name="Int. J. Syst. Evol. Microbiol.">
        <title>The Global Catalogue of Microorganisms (GCM) 10K type strain sequencing project: providing services to taxonomists for standard genome sequencing and annotation.</title>
        <authorList>
            <consortium name="The Broad Institute Genomics Platform"/>
            <consortium name="The Broad Institute Genome Sequencing Center for Infectious Disease"/>
            <person name="Wu L."/>
            <person name="Ma J."/>
        </authorList>
    </citation>
    <scope>NUCLEOTIDE SEQUENCE [LARGE SCALE GENOMIC DNA]</scope>
    <source>
        <strain evidence="5">CGMCC 1.18518</strain>
    </source>
</reference>
<dbReference type="CDD" id="cd01284">
    <property type="entry name" value="Riboflavin_deaminase-reductase"/>
    <property type="match status" value="1"/>
</dbReference>
<dbReference type="Pfam" id="PF00383">
    <property type="entry name" value="dCMP_cyt_deam_1"/>
    <property type="match status" value="1"/>
</dbReference>
<dbReference type="Proteomes" id="UP001596230">
    <property type="component" value="Unassembled WGS sequence"/>
</dbReference>
<dbReference type="EMBL" id="JBHSUB010000011">
    <property type="protein sequence ID" value="MFC6378629.1"/>
    <property type="molecule type" value="Genomic_DNA"/>
</dbReference>
<dbReference type="InterPro" id="IPR016192">
    <property type="entry name" value="APOBEC/CMP_deaminase_Zn-bd"/>
</dbReference>
<evidence type="ECO:0000313" key="4">
    <source>
        <dbReference type="EMBL" id="MFC6378629.1"/>
    </source>
</evidence>
<dbReference type="RefSeq" id="WP_385951217.1">
    <property type="nucleotide sequence ID" value="NZ_JBHSUB010000011.1"/>
</dbReference>
<comment type="caution">
    <text evidence="4">The sequence shown here is derived from an EMBL/GenBank/DDBJ whole genome shotgun (WGS) entry which is preliminary data.</text>
</comment>
<keyword evidence="5" id="KW-1185">Reference proteome</keyword>
<sequence length="140" mass="15129">MSHEAFMLLALAVSEQVLPECLPNPPVGCAIVRDGKVIATGYTHAPGLHHAEMDALSKVSGSLEDCDMYVTLEPCSFTGRTPSCARALVKRNIGRLFVSVIDPHPRNQGKGIDIVRKDVPRVEIGLCDSEVSAFLKPYLA</sequence>
<dbReference type="PANTHER" id="PTHR11079">
    <property type="entry name" value="CYTOSINE DEAMINASE FAMILY MEMBER"/>
    <property type="match status" value="1"/>
</dbReference>
<evidence type="ECO:0000256" key="2">
    <source>
        <dbReference type="ARBA" id="ARBA00022833"/>
    </source>
</evidence>
<accession>A0ABW1VY30</accession>
<protein>
    <submittedName>
        <fullName evidence="4">Bifunctional diaminohydroxyphosphoribosylaminopyrimidine deaminase/5-amino-6-(5-phosphoribosylamino)uracil reductase RibD</fullName>
    </submittedName>
</protein>
<name>A0ABW1VY30_9GAMM</name>
<dbReference type="InterPro" id="IPR016193">
    <property type="entry name" value="Cytidine_deaminase-like"/>
</dbReference>
<keyword evidence="1" id="KW-0479">Metal-binding</keyword>
<gene>
    <name evidence="4" type="ORF">ACFP9W_11160</name>
</gene>
<dbReference type="PROSITE" id="PS00903">
    <property type="entry name" value="CYT_DCMP_DEAMINASES_1"/>
    <property type="match status" value="1"/>
</dbReference>
<evidence type="ECO:0000259" key="3">
    <source>
        <dbReference type="PROSITE" id="PS51747"/>
    </source>
</evidence>
<dbReference type="SUPFAM" id="SSF53927">
    <property type="entry name" value="Cytidine deaminase-like"/>
    <property type="match status" value="1"/>
</dbReference>
<feature type="domain" description="CMP/dCMP-type deaminase" evidence="3">
    <location>
        <begin position="1"/>
        <end position="114"/>
    </location>
</feature>
<proteinExistence type="predicted"/>
<evidence type="ECO:0000313" key="5">
    <source>
        <dbReference type="Proteomes" id="UP001596230"/>
    </source>
</evidence>
<organism evidence="4 5">
    <name type="scientific">Tatumella terrea</name>
    <dbReference type="NCBI Taxonomy" id="419007"/>
    <lineage>
        <taxon>Bacteria</taxon>
        <taxon>Pseudomonadati</taxon>
        <taxon>Pseudomonadota</taxon>
        <taxon>Gammaproteobacteria</taxon>
        <taxon>Enterobacterales</taxon>
        <taxon>Erwiniaceae</taxon>
        <taxon>Tatumella</taxon>
    </lineage>
</organism>
<dbReference type="Gene3D" id="3.40.140.10">
    <property type="entry name" value="Cytidine Deaminase, domain 2"/>
    <property type="match status" value="1"/>
</dbReference>
<dbReference type="PROSITE" id="PS51747">
    <property type="entry name" value="CYT_DCMP_DEAMINASES_2"/>
    <property type="match status" value="1"/>
</dbReference>
<evidence type="ECO:0000256" key="1">
    <source>
        <dbReference type="ARBA" id="ARBA00022723"/>
    </source>
</evidence>